<dbReference type="Gene3D" id="1.10.10.10">
    <property type="entry name" value="Winged helix-like DNA-binding domain superfamily/Winged helix DNA-binding domain"/>
    <property type="match status" value="1"/>
</dbReference>
<organism evidence="6 7">
    <name type="scientific">Microbacterium album</name>
    <dbReference type="NCBI Taxonomy" id="2053191"/>
    <lineage>
        <taxon>Bacteria</taxon>
        <taxon>Bacillati</taxon>
        <taxon>Actinomycetota</taxon>
        <taxon>Actinomycetes</taxon>
        <taxon>Micrococcales</taxon>
        <taxon>Microbacteriaceae</taxon>
        <taxon>Microbacterium</taxon>
    </lineage>
</organism>
<keyword evidence="3" id="KW-0804">Transcription</keyword>
<dbReference type="InterPro" id="IPR000792">
    <property type="entry name" value="Tscrpt_reg_LuxR_C"/>
</dbReference>
<dbReference type="InterPro" id="IPR016032">
    <property type="entry name" value="Sig_transdc_resp-reg_C-effctor"/>
</dbReference>
<evidence type="ECO:0000259" key="5">
    <source>
        <dbReference type="PROSITE" id="PS50043"/>
    </source>
</evidence>
<dbReference type="InterPro" id="IPR036388">
    <property type="entry name" value="WH-like_DNA-bd_sf"/>
</dbReference>
<protein>
    <recommendedName>
        <fullName evidence="5">HTH luxR-type domain-containing protein</fullName>
    </recommendedName>
</protein>
<dbReference type="InterPro" id="IPR019734">
    <property type="entry name" value="TPR_rpt"/>
</dbReference>
<keyword evidence="4" id="KW-0802">TPR repeat</keyword>
<feature type="repeat" description="TPR" evidence="4">
    <location>
        <begin position="371"/>
        <end position="404"/>
    </location>
</feature>
<name>A0A917MK37_9MICO</name>
<feature type="domain" description="HTH luxR-type" evidence="5">
    <location>
        <begin position="447"/>
        <end position="512"/>
    </location>
</feature>
<dbReference type="EMBL" id="BMJY01000001">
    <property type="protein sequence ID" value="GGH34376.1"/>
    <property type="molecule type" value="Genomic_DNA"/>
</dbReference>
<keyword evidence="2" id="KW-0238">DNA-binding</keyword>
<dbReference type="Pfam" id="PF00196">
    <property type="entry name" value="GerE"/>
    <property type="match status" value="1"/>
</dbReference>
<dbReference type="Proteomes" id="UP000657592">
    <property type="component" value="Unassembled WGS sequence"/>
</dbReference>
<dbReference type="RefSeq" id="WP_188754384.1">
    <property type="nucleotide sequence ID" value="NZ_BMJY01000001.1"/>
</dbReference>
<evidence type="ECO:0000313" key="7">
    <source>
        <dbReference type="Proteomes" id="UP000657592"/>
    </source>
</evidence>
<evidence type="ECO:0000313" key="6">
    <source>
        <dbReference type="EMBL" id="GGH34376.1"/>
    </source>
</evidence>
<gene>
    <name evidence="6" type="ORF">GCM10010921_02040</name>
</gene>
<comment type="caution">
    <text evidence="6">The sequence shown here is derived from an EMBL/GenBank/DDBJ whole genome shotgun (WGS) entry which is preliminary data.</text>
</comment>
<dbReference type="SUPFAM" id="SSF46894">
    <property type="entry name" value="C-terminal effector domain of the bipartite response regulators"/>
    <property type="match status" value="1"/>
</dbReference>
<proteinExistence type="predicted"/>
<reference evidence="6" key="2">
    <citation type="submission" date="2020-09" db="EMBL/GenBank/DDBJ databases">
        <authorList>
            <person name="Sun Q."/>
            <person name="Zhou Y."/>
        </authorList>
    </citation>
    <scope>NUCLEOTIDE SEQUENCE</scope>
    <source>
        <strain evidence="6">CGMCC 1.15794</strain>
    </source>
</reference>
<accession>A0A917MK37</accession>
<dbReference type="GO" id="GO:0006355">
    <property type="term" value="P:regulation of DNA-templated transcription"/>
    <property type="evidence" value="ECO:0007669"/>
    <property type="project" value="InterPro"/>
</dbReference>
<dbReference type="PROSITE" id="PS50005">
    <property type="entry name" value="TPR"/>
    <property type="match status" value="1"/>
</dbReference>
<evidence type="ECO:0000256" key="3">
    <source>
        <dbReference type="ARBA" id="ARBA00023163"/>
    </source>
</evidence>
<dbReference type="CDD" id="cd06170">
    <property type="entry name" value="LuxR_C_like"/>
    <property type="match status" value="1"/>
</dbReference>
<reference evidence="6" key="1">
    <citation type="journal article" date="2014" name="Int. J. Syst. Evol. Microbiol.">
        <title>Complete genome sequence of Corynebacterium casei LMG S-19264T (=DSM 44701T), isolated from a smear-ripened cheese.</title>
        <authorList>
            <consortium name="US DOE Joint Genome Institute (JGI-PGF)"/>
            <person name="Walter F."/>
            <person name="Albersmeier A."/>
            <person name="Kalinowski J."/>
            <person name="Ruckert C."/>
        </authorList>
    </citation>
    <scope>NUCLEOTIDE SEQUENCE</scope>
    <source>
        <strain evidence="6">CGMCC 1.15794</strain>
    </source>
</reference>
<dbReference type="PANTHER" id="PTHR44688:SF16">
    <property type="entry name" value="DNA-BINDING TRANSCRIPTIONAL ACTIVATOR DEVR_DOSR"/>
    <property type="match status" value="1"/>
</dbReference>
<keyword evidence="1" id="KW-0805">Transcription regulation</keyword>
<evidence type="ECO:0000256" key="4">
    <source>
        <dbReference type="PROSITE-ProRule" id="PRU00339"/>
    </source>
</evidence>
<dbReference type="SMART" id="SM00421">
    <property type="entry name" value="HTH_LUXR"/>
    <property type="match status" value="1"/>
</dbReference>
<evidence type="ECO:0000256" key="2">
    <source>
        <dbReference type="ARBA" id="ARBA00023125"/>
    </source>
</evidence>
<dbReference type="PRINTS" id="PR00038">
    <property type="entry name" value="HTHLUXR"/>
</dbReference>
<keyword evidence="7" id="KW-1185">Reference proteome</keyword>
<dbReference type="GO" id="GO:0003677">
    <property type="term" value="F:DNA binding"/>
    <property type="evidence" value="ECO:0007669"/>
    <property type="project" value="UniProtKB-KW"/>
</dbReference>
<dbReference type="PANTHER" id="PTHR44688">
    <property type="entry name" value="DNA-BINDING TRANSCRIPTIONAL ACTIVATOR DEVR_DOSR"/>
    <property type="match status" value="1"/>
</dbReference>
<dbReference type="AlphaFoldDB" id="A0A917MK37"/>
<dbReference type="PROSITE" id="PS50043">
    <property type="entry name" value="HTH_LUXR_2"/>
    <property type="match status" value="1"/>
</dbReference>
<evidence type="ECO:0000256" key="1">
    <source>
        <dbReference type="ARBA" id="ARBA00023015"/>
    </source>
</evidence>
<sequence length="514" mass="55550">MSGGASGEAAIAVYLALAEGDGEGAVSIAEAHWDDLSRERSTVLRLVAESVPAGLIDGREHWQDVLYRAPFRLPAGPAGRGDSAVRQRLVDLTRRSRQARLGGDIALALETAFEARDAFREAARRGEAPTDAAHLMIEWAMAFVVGGPMPRTGWDTQPEEQLEETYSWAVSSGDHVSASRAAAELAWLHAFAGRAATTQRWTRRASVMWHANTGSPLGASPAYIALSLRRSDGLDFRGAIEALAVLAGDHVPDHRILVATATAMYGVHLNDGVVQETRRELMRTIEAAPEGLLAAPLNQGAIAYAESYRLLLGGDPMAALRLLDKGPGTRLPLYAEARRASAALQRGDLSQAETAAMTALEEGGAMPRFMIEAWAALAAVQLRAGAHDTAREMFGRAVDLSDRERLPVALALTSSDDHARLSALLRDGHERPSLVALRERRMRRPERVDATDALTPQEQRVVRTIAEGLSVPEAATRLNVSVNTVKTQLRAVYRKLGATRREEMLGTARTRGIL</sequence>